<organism evidence="1 2">
    <name type="scientific">Schinkia azotoformans MEV2011</name>
    <dbReference type="NCBI Taxonomy" id="1348973"/>
    <lineage>
        <taxon>Bacteria</taxon>
        <taxon>Bacillati</taxon>
        <taxon>Bacillota</taxon>
        <taxon>Bacilli</taxon>
        <taxon>Bacillales</taxon>
        <taxon>Bacillaceae</taxon>
        <taxon>Calidifontibacillus/Schinkia group</taxon>
        <taxon>Schinkia</taxon>
    </lineage>
</organism>
<sequence length="66" mass="7540">MDINPKKCPICSQDNQCGNELEKSTCWCSAELFPEEIFALIPEDKLRKACICKDCLEKFAKQISIQ</sequence>
<dbReference type="Pfam" id="PF14375">
    <property type="entry name" value="Cys_rich_CWC"/>
    <property type="match status" value="1"/>
</dbReference>
<dbReference type="PATRIC" id="fig|1348973.3.peg.3626"/>
<protein>
    <submittedName>
        <fullName evidence="1">Cysteine-rich CWC</fullName>
    </submittedName>
</protein>
<evidence type="ECO:0000313" key="2">
    <source>
        <dbReference type="Proteomes" id="UP000027936"/>
    </source>
</evidence>
<evidence type="ECO:0000313" key="1">
    <source>
        <dbReference type="EMBL" id="KEF36992.1"/>
    </source>
</evidence>
<name>A0A072NIB3_SCHAZ</name>
<dbReference type="AlphaFoldDB" id="A0A072NIB3"/>
<dbReference type="EMBL" id="JJRY01000019">
    <property type="protein sequence ID" value="KEF36992.1"/>
    <property type="molecule type" value="Genomic_DNA"/>
</dbReference>
<dbReference type="OrthoDB" id="5625686at2"/>
<proteinExistence type="predicted"/>
<accession>A0A072NIB3</accession>
<dbReference type="InterPro" id="IPR032720">
    <property type="entry name" value="Cys_rich_CWC"/>
</dbReference>
<dbReference type="RefSeq" id="WP_035197355.1">
    <property type="nucleotide sequence ID" value="NZ_JJRY01000019.1"/>
</dbReference>
<reference evidence="1 2" key="1">
    <citation type="submission" date="2014-04" db="EMBL/GenBank/DDBJ databases">
        <title>Draft genome sequence of Bacillus azotoformans MEV2011, a (co-) denitrifying strain unable to grow in the presence of oxygen.</title>
        <authorList>
            <person name="Nielsen M."/>
            <person name="Schreiber L."/>
            <person name="Finster K."/>
            <person name="Schramm A."/>
        </authorList>
    </citation>
    <scope>NUCLEOTIDE SEQUENCE [LARGE SCALE GENOMIC DNA]</scope>
    <source>
        <strain evidence="1 2">MEV2011</strain>
    </source>
</reference>
<comment type="caution">
    <text evidence="1">The sequence shown here is derived from an EMBL/GenBank/DDBJ whole genome shotgun (WGS) entry which is preliminary data.</text>
</comment>
<dbReference type="Proteomes" id="UP000027936">
    <property type="component" value="Unassembled WGS sequence"/>
</dbReference>
<gene>
    <name evidence="1" type="ORF">M670_03746</name>
</gene>